<proteinExistence type="predicted"/>
<evidence type="ECO:0000313" key="2">
    <source>
        <dbReference type="EMBL" id="MUG22348.1"/>
    </source>
</evidence>
<dbReference type="InterPro" id="IPR024760">
    <property type="entry name" value="HTH_dom_conjug_TS-like"/>
</dbReference>
<comment type="caution">
    <text evidence="2">The sequence shown here is derived from an EMBL/GenBank/DDBJ whole genome shotgun (WGS) entry which is preliminary data.</text>
</comment>
<evidence type="ECO:0000313" key="3">
    <source>
        <dbReference type="Proteomes" id="UP000442469"/>
    </source>
</evidence>
<name>A0A6N8EVP3_PAEMA</name>
<accession>A0A6N8EVP3</accession>
<evidence type="ECO:0000259" key="1">
    <source>
        <dbReference type="Pfam" id="PF12645"/>
    </source>
</evidence>
<dbReference type="EMBL" id="WNZZ01000004">
    <property type="protein sequence ID" value="MUG22348.1"/>
    <property type="molecule type" value="Genomic_DNA"/>
</dbReference>
<protein>
    <recommendedName>
        <fullName evidence="1">Helix-turn-helix conjugative transposon-like domain-containing protein</fullName>
    </recommendedName>
</protein>
<reference evidence="2 3" key="1">
    <citation type="submission" date="2019-11" db="EMBL/GenBank/DDBJ databases">
        <title>Draft genome sequences of five Paenibacillus species of dairy origin.</title>
        <authorList>
            <person name="Olajide A.M."/>
            <person name="Chen S."/>
            <person name="Lapointe G."/>
        </authorList>
    </citation>
    <scope>NUCLEOTIDE SEQUENCE [LARGE SCALE GENOMIC DNA]</scope>
    <source>
        <strain evidence="2 3">3CT49</strain>
    </source>
</reference>
<dbReference type="Proteomes" id="UP000442469">
    <property type="component" value="Unassembled WGS sequence"/>
</dbReference>
<dbReference type="AlphaFoldDB" id="A0A6N8EVP3"/>
<sequence length="65" mass="7534">MMAELLLKAQQGHDQEATIQILECFTPKLKASLQQVPTDQREDLKQELYVKMIEVIQSFDISELK</sequence>
<gene>
    <name evidence="2" type="ORF">GNQ08_07960</name>
</gene>
<dbReference type="Pfam" id="PF12645">
    <property type="entry name" value="HTH_16"/>
    <property type="match status" value="1"/>
</dbReference>
<organism evidence="2 3">
    <name type="scientific">Paenibacillus macerans</name>
    <name type="common">Bacillus macerans</name>
    <dbReference type="NCBI Taxonomy" id="44252"/>
    <lineage>
        <taxon>Bacteria</taxon>
        <taxon>Bacillati</taxon>
        <taxon>Bacillota</taxon>
        <taxon>Bacilli</taxon>
        <taxon>Bacillales</taxon>
        <taxon>Paenibacillaceae</taxon>
        <taxon>Paenibacillus</taxon>
    </lineage>
</organism>
<dbReference type="RefSeq" id="WP_155619718.1">
    <property type="nucleotide sequence ID" value="NZ_JAWFWM010000160.1"/>
</dbReference>
<feature type="domain" description="Helix-turn-helix conjugative transposon-like" evidence="1">
    <location>
        <begin position="4"/>
        <end position="60"/>
    </location>
</feature>